<organism evidence="1 2">
    <name type="scientific">Streptomyces caelestis</name>
    <dbReference type="NCBI Taxonomy" id="36816"/>
    <lineage>
        <taxon>Bacteria</taxon>
        <taxon>Bacillati</taxon>
        <taxon>Actinomycetota</taxon>
        <taxon>Actinomycetes</taxon>
        <taxon>Kitasatosporales</taxon>
        <taxon>Streptomycetaceae</taxon>
        <taxon>Streptomyces</taxon>
    </lineage>
</organism>
<keyword evidence="2" id="KW-1185">Reference proteome</keyword>
<dbReference type="AlphaFoldDB" id="A0A7W9H000"/>
<name>A0A7W9H000_9ACTN</name>
<dbReference type="RefSeq" id="WP_184981196.1">
    <property type="nucleotide sequence ID" value="NZ_JACHNE010000001.1"/>
</dbReference>
<dbReference type="EMBL" id="JACHNE010000001">
    <property type="protein sequence ID" value="MBB5793144.1"/>
    <property type="molecule type" value="Genomic_DNA"/>
</dbReference>
<gene>
    <name evidence="1" type="ORF">HDA41_001108</name>
</gene>
<evidence type="ECO:0000313" key="2">
    <source>
        <dbReference type="Proteomes" id="UP000590647"/>
    </source>
</evidence>
<sequence>MSPSHLVVRRLLPEGAVLTVAVDDTLFKKVTVVWYALHGHRPSDASDRRERARWYTTKTYPSVSDMGAKLRRVIAARFLPTSPGRPTNQEIRAVQQAWAAASLDTAA</sequence>
<protein>
    <submittedName>
        <fullName evidence="1">Uncharacterized protein</fullName>
    </submittedName>
</protein>
<proteinExistence type="predicted"/>
<dbReference type="Proteomes" id="UP000590647">
    <property type="component" value="Unassembled WGS sequence"/>
</dbReference>
<evidence type="ECO:0000313" key="1">
    <source>
        <dbReference type="EMBL" id="MBB5793144.1"/>
    </source>
</evidence>
<comment type="caution">
    <text evidence="1">The sequence shown here is derived from an EMBL/GenBank/DDBJ whole genome shotgun (WGS) entry which is preliminary data.</text>
</comment>
<reference evidence="1 2" key="1">
    <citation type="submission" date="2020-08" db="EMBL/GenBank/DDBJ databases">
        <title>Sequencing the genomes of 1000 actinobacteria strains.</title>
        <authorList>
            <person name="Klenk H.-P."/>
        </authorList>
    </citation>
    <scope>NUCLEOTIDE SEQUENCE [LARGE SCALE GENOMIC DNA]</scope>
    <source>
        <strain evidence="1 2">DSM 40084</strain>
    </source>
</reference>
<accession>A0A7W9H000</accession>